<sequence>MATLTPEDVFRVLYGSGDRQVKLPDLRHALRAAGDIYHYIYDKLREYKGPRYFDSERLATRVDRLTTLCFHGATEARLRNLSLLVTWICYKVEIQEKLDPWTPSPPPIYEATTALSVRHLILYPDERHITANTSTMGVFLFRFAQGIRLEPTYFRVNPSKLMLPIQQFLAAWRSEKEWRRSNAVVLTEEFEDVRCKASGVDIILGLMDYAHGTDFTGIELNSTFPKRSTRHLTLVIRDVMSLEGDLFARRTLSTIISRWAMLLAQGHHVDPAETVSVYSYEQLQGLFTQFTEEADWVSRLSYWSAQANRVKELLIRSYKNIIAGFLSERRLLDPLCPFGTAPIEMYKVMVVRP</sequence>
<name>A0A086STV4_HAPC1</name>
<evidence type="ECO:0000313" key="2">
    <source>
        <dbReference type="Proteomes" id="UP000029964"/>
    </source>
</evidence>
<protein>
    <submittedName>
        <fullName evidence="1">Uncharacterized protein</fullName>
    </submittedName>
</protein>
<gene>
    <name evidence="1" type="ORF">ACRE_087680</name>
</gene>
<keyword evidence="2" id="KW-1185">Reference proteome</keyword>
<dbReference type="Pfam" id="PF19086">
    <property type="entry name" value="Terpene_syn_C_2"/>
    <property type="match status" value="1"/>
</dbReference>
<comment type="caution">
    <text evidence="1">The sequence shown here is derived from an EMBL/GenBank/DDBJ whole genome shotgun (WGS) entry which is preliminary data.</text>
</comment>
<organism evidence="1 2">
    <name type="scientific">Hapsidospora chrysogenum (strain ATCC 11550 / CBS 779.69 / DSM 880 / IAM 14645 / JCM 23072 / IMI 49137)</name>
    <name type="common">Acremonium chrysogenum</name>
    <dbReference type="NCBI Taxonomy" id="857340"/>
    <lineage>
        <taxon>Eukaryota</taxon>
        <taxon>Fungi</taxon>
        <taxon>Dikarya</taxon>
        <taxon>Ascomycota</taxon>
        <taxon>Pezizomycotina</taxon>
        <taxon>Sordariomycetes</taxon>
        <taxon>Hypocreomycetidae</taxon>
        <taxon>Hypocreales</taxon>
        <taxon>Bionectriaceae</taxon>
        <taxon>Hapsidospora</taxon>
    </lineage>
</organism>
<accession>A0A086STV4</accession>
<dbReference type="InterPro" id="IPR008949">
    <property type="entry name" value="Isoprenoid_synthase_dom_sf"/>
</dbReference>
<dbReference type="HOGENOM" id="CLU_785176_0_0_1"/>
<proteinExistence type="predicted"/>
<dbReference type="Proteomes" id="UP000029964">
    <property type="component" value="Unassembled WGS sequence"/>
</dbReference>
<evidence type="ECO:0000313" key="1">
    <source>
        <dbReference type="EMBL" id="KFH40536.1"/>
    </source>
</evidence>
<reference evidence="2" key="1">
    <citation type="journal article" date="2014" name="Genome Announc.">
        <title>Genome sequence and annotation of Acremonium chrysogenum, producer of the beta-lactam antibiotic cephalosporin C.</title>
        <authorList>
            <person name="Terfehr D."/>
            <person name="Dahlmann T.A."/>
            <person name="Specht T."/>
            <person name="Zadra I."/>
            <person name="Kuernsteiner H."/>
            <person name="Kueck U."/>
        </authorList>
    </citation>
    <scope>NUCLEOTIDE SEQUENCE [LARGE SCALE GENOMIC DNA]</scope>
    <source>
        <strain evidence="2">ATCC 11550 / CBS 779.69 / DSM 880 / IAM 14645 / JCM 23072 / IMI 49137</strain>
    </source>
</reference>
<dbReference type="AlphaFoldDB" id="A0A086STV4"/>
<dbReference type="Gene3D" id="1.10.600.10">
    <property type="entry name" value="Farnesyl Diphosphate Synthase"/>
    <property type="match status" value="1"/>
</dbReference>
<dbReference type="EMBL" id="JPKY01000191">
    <property type="protein sequence ID" value="KFH40536.1"/>
    <property type="molecule type" value="Genomic_DNA"/>
</dbReference>